<evidence type="ECO:0000313" key="11">
    <source>
        <dbReference type="EMBL" id="TXG67189.1"/>
    </source>
</evidence>
<accession>A0A5C7IE22</accession>
<gene>
    <name evidence="11" type="ORF">EZV62_008464</name>
</gene>
<dbReference type="OrthoDB" id="4062651at2759"/>
<name>A0A5C7IE22_9ROSI</name>
<protein>
    <recommendedName>
        <fullName evidence="13">Receptor-like serine/threonine-protein kinase</fullName>
    </recommendedName>
</protein>
<dbReference type="FunFam" id="2.90.10.10:FF:000005">
    <property type="entry name" value="G-type lectin S-receptor-like serine/threonine-protein kinase"/>
    <property type="match status" value="1"/>
</dbReference>
<evidence type="ECO:0000313" key="12">
    <source>
        <dbReference type="Proteomes" id="UP000323000"/>
    </source>
</evidence>
<dbReference type="InterPro" id="IPR011009">
    <property type="entry name" value="Kinase-like_dom_sf"/>
</dbReference>
<dbReference type="Proteomes" id="UP000323000">
    <property type="component" value="Chromosome 3"/>
</dbReference>
<dbReference type="Pfam" id="PF00954">
    <property type="entry name" value="S_locus_glycop"/>
    <property type="match status" value="1"/>
</dbReference>
<organism evidence="11 12">
    <name type="scientific">Acer yangbiense</name>
    <dbReference type="NCBI Taxonomy" id="1000413"/>
    <lineage>
        <taxon>Eukaryota</taxon>
        <taxon>Viridiplantae</taxon>
        <taxon>Streptophyta</taxon>
        <taxon>Embryophyta</taxon>
        <taxon>Tracheophyta</taxon>
        <taxon>Spermatophyta</taxon>
        <taxon>Magnoliopsida</taxon>
        <taxon>eudicotyledons</taxon>
        <taxon>Gunneridae</taxon>
        <taxon>Pentapetalae</taxon>
        <taxon>rosids</taxon>
        <taxon>malvids</taxon>
        <taxon>Sapindales</taxon>
        <taxon>Sapindaceae</taxon>
        <taxon>Hippocastanoideae</taxon>
        <taxon>Acereae</taxon>
        <taxon>Acer</taxon>
    </lineage>
</organism>
<evidence type="ECO:0000259" key="9">
    <source>
        <dbReference type="PROSITE" id="PS50927"/>
    </source>
</evidence>
<dbReference type="InterPro" id="IPR001480">
    <property type="entry name" value="Bulb-type_lectin_dom"/>
</dbReference>
<keyword evidence="7" id="KW-0325">Glycoprotein</keyword>
<comment type="caution">
    <text evidence="11">The sequence shown here is derived from an EMBL/GenBank/DDBJ whole genome shotgun (WGS) entry which is preliminary data.</text>
</comment>
<dbReference type="PANTHER" id="PTHR32444:SF247">
    <property type="entry name" value="OS01G0958200 PROTEIN"/>
    <property type="match status" value="1"/>
</dbReference>
<keyword evidence="4 8" id="KW-1133">Transmembrane helix</keyword>
<evidence type="ECO:0000256" key="2">
    <source>
        <dbReference type="ARBA" id="ARBA00022692"/>
    </source>
</evidence>
<evidence type="ECO:0000256" key="1">
    <source>
        <dbReference type="ARBA" id="ARBA00004167"/>
    </source>
</evidence>
<dbReference type="Gene3D" id="2.90.10.10">
    <property type="entry name" value="Bulb-type lectin domain"/>
    <property type="match status" value="1"/>
</dbReference>
<dbReference type="InterPro" id="IPR036426">
    <property type="entry name" value="Bulb-type_lectin_dom_sf"/>
</dbReference>
<evidence type="ECO:0000256" key="8">
    <source>
        <dbReference type="SAM" id="Phobius"/>
    </source>
</evidence>
<dbReference type="EMBL" id="VAHF01000003">
    <property type="protein sequence ID" value="TXG67189.1"/>
    <property type="molecule type" value="Genomic_DNA"/>
</dbReference>
<dbReference type="GO" id="GO:0016020">
    <property type="term" value="C:membrane"/>
    <property type="evidence" value="ECO:0007669"/>
    <property type="project" value="UniProtKB-SubCell"/>
</dbReference>
<proteinExistence type="predicted"/>
<dbReference type="AlphaFoldDB" id="A0A5C7IE22"/>
<dbReference type="InterPro" id="IPR000858">
    <property type="entry name" value="S_locus_glycoprot_dom"/>
</dbReference>
<dbReference type="Gene3D" id="1.10.510.10">
    <property type="entry name" value="Transferase(Phosphotransferase) domain 1"/>
    <property type="match status" value="1"/>
</dbReference>
<keyword evidence="6" id="KW-1015">Disulfide bond</keyword>
<keyword evidence="5 8" id="KW-0472">Membrane</keyword>
<dbReference type="InterPro" id="IPR001245">
    <property type="entry name" value="Ser-Thr/Tyr_kinase_cat_dom"/>
</dbReference>
<keyword evidence="2 8" id="KW-0812">Transmembrane</keyword>
<dbReference type="SMART" id="SM00473">
    <property type="entry name" value="PAN_AP"/>
    <property type="match status" value="1"/>
</dbReference>
<evidence type="ECO:0000256" key="3">
    <source>
        <dbReference type="ARBA" id="ARBA00022729"/>
    </source>
</evidence>
<dbReference type="CDD" id="cd00028">
    <property type="entry name" value="B_lectin"/>
    <property type="match status" value="1"/>
</dbReference>
<dbReference type="GO" id="GO:0004674">
    <property type="term" value="F:protein serine/threonine kinase activity"/>
    <property type="evidence" value="ECO:0007669"/>
    <property type="project" value="InterPro"/>
</dbReference>
<dbReference type="PROSITE" id="PS50948">
    <property type="entry name" value="PAN"/>
    <property type="match status" value="1"/>
</dbReference>
<evidence type="ECO:0000256" key="7">
    <source>
        <dbReference type="ARBA" id="ARBA00023180"/>
    </source>
</evidence>
<evidence type="ECO:0008006" key="13">
    <source>
        <dbReference type="Google" id="ProtNLM"/>
    </source>
</evidence>
<dbReference type="CDD" id="cd01098">
    <property type="entry name" value="PAN_AP_plant"/>
    <property type="match status" value="1"/>
</dbReference>
<dbReference type="Pfam" id="PF11883">
    <property type="entry name" value="DUF3403"/>
    <property type="match status" value="1"/>
</dbReference>
<keyword evidence="12" id="KW-1185">Reference proteome</keyword>
<sequence>MPCEVFAEVKMSSRRVSSLICCLIFSFFCVQFSIVVDAATDSISQGKNITLSESIVSAGKIFEFGFFTPGNSTNYYLGIWYHKISPQTIVWVANRDQPLKSTSIVLTINNEGNLLIKDGRITYYVSENSFSKNTSALLLDSGNLILRNEKLDILWQSFDYPSDTFLPGMKLGYNLRTGKVWSLTSWKTAENPSLGTAELKMDPKQPNEYFIMSGSQILWRSGVWNGKIFSGVPEMRLNYIYNFGLYSDENETYFTYSVKDSTISRLLLDISGQVKQSNWVDGAQSWFLFWSQPRDQCDSYAYCGSFTSCSDQWDNLCQCLQGFRPLDSLKRLYQSSGCVRRIPLQCEDISVNGDEDRFLVMNDVKTPFGAKESKVQAAEECKLACFNDCACTAYAYVTYEKAVCYLWHAEMLSFKQLSKGDPDGQTIYLKLAASEFQIRGNLISLNLSSTNFFFFFFFFKREKKLIWVIALVVALAILLLPASYIIYRWRRKLKEKDKSIQDAEMIDAMLNMISGYMPPEYALQGLFSIKSDVFSFGVLLLETLSSKKNTGFYNTDSLNLLGHAWELWITDRAMDLKDPILENEASYPMLIRYINVALLCVQEIAADRPTMSEVVSMLTNEHINLPSPKQPAFSYLKSLQNSVPPMSRPGVCSVNNVTLSLIGPR</sequence>
<dbReference type="Pfam" id="PF08276">
    <property type="entry name" value="PAN_2"/>
    <property type="match status" value="1"/>
</dbReference>
<evidence type="ECO:0000256" key="5">
    <source>
        <dbReference type="ARBA" id="ARBA00023136"/>
    </source>
</evidence>
<evidence type="ECO:0000256" key="6">
    <source>
        <dbReference type="ARBA" id="ARBA00023157"/>
    </source>
</evidence>
<dbReference type="InterPro" id="IPR021820">
    <property type="entry name" value="S-locus_recpt_kinase_C"/>
</dbReference>
<feature type="domain" description="Apple" evidence="10">
    <location>
        <begin position="346"/>
        <end position="432"/>
    </location>
</feature>
<dbReference type="PROSITE" id="PS50927">
    <property type="entry name" value="BULB_LECTIN"/>
    <property type="match status" value="1"/>
</dbReference>
<evidence type="ECO:0000256" key="4">
    <source>
        <dbReference type="ARBA" id="ARBA00022989"/>
    </source>
</evidence>
<feature type="transmembrane region" description="Helical" evidence="8">
    <location>
        <begin position="466"/>
        <end position="487"/>
    </location>
</feature>
<dbReference type="PANTHER" id="PTHR32444">
    <property type="entry name" value="BULB-TYPE LECTIN DOMAIN-CONTAINING PROTEIN"/>
    <property type="match status" value="1"/>
</dbReference>
<dbReference type="GO" id="GO:0048544">
    <property type="term" value="P:recognition of pollen"/>
    <property type="evidence" value="ECO:0007669"/>
    <property type="project" value="InterPro"/>
</dbReference>
<dbReference type="InterPro" id="IPR003609">
    <property type="entry name" value="Pan_app"/>
</dbReference>
<dbReference type="SMART" id="SM00108">
    <property type="entry name" value="B_lectin"/>
    <property type="match status" value="1"/>
</dbReference>
<comment type="subcellular location">
    <subcellularLocation>
        <location evidence="1">Membrane</location>
        <topology evidence="1">Single-pass membrane protein</topology>
    </subcellularLocation>
</comment>
<feature type="domain" description="Bulb-type lectin" evidence="9">
    <location>
        <begin position="40"/>
        <end position="159"/>
    </location>
</feature>
<dbReference type="Pfam" id="PF07714">
    <property type="entry name" value="PK_Tyr_Ser-Thr"/>
    <property type="match status" value="1"/>
</dbReference>
<keyword evidence="3" id="KW-0732">Signal</keyword>
<evidence type="ECO:0000259" key="10">
    <source>
        <dbReference type="PROSITE" id="PS50948"/>
    </source>
</evidence>
<dbReference type="SUPFAM" id="SSF56112">
    <property type="entry name" value="Protein kinase-like (PK-like)"/>
    <property type="match status" value="1"/>
</dbReference>
<reference evidence="12" key="1">
    <citation type="journal article" date="2019" name="Gigascience">
        <title>De novo genome assembly of the endangered Acer yangbiense, a plant species with extremely small populations endemic to Yunnan Province, China.</title>
        <authorList>
            <person name="Yang J."/>
            <person name="Wariss H.M."/>
            <person name="Tao L."/>
            <person name="Zhang R."/>
            <person name="Yun Q."/>
            <person name="Hollingsworth P."/>
            <person name="Dao Z."/>
            <person name="Luo G."/>
            <person name="Guo H."/>
            <person name="Ma Y."/>
            <person name="Sun W."/>
        </authorList>
    </citation>
    <scope>NUCLEOTIDE SEQUENCE [LARGE SCALE GENOMIC DNA]</scope>
    <source>
        <strain evidence="12">cv. Malutang</strain>
    </source>
</reference>
<dbReference type="SUPFAM" id="SSF51110">
    <property type="entry name" value="alpha-D-mannose-specific plant lectins"/>
    <property type="match status" value="1"/>
</dbReference>
<dbReference type="Pfam" id="PF01453">
    <property type="entry name" value="B_lectin"/>
    <property type="match status" value="1"/>
</dbReference>